<evidence type="ECO:0000313" key="1">
    <source>
        <dbReference type="EMBL" id="VAW00155.1"/>
    </source>
</evidence>
<accession>A0A3B0S1Q1</accession>
<dbReference type="SUPFAM" id="SSF53795">
    <property type="entry name" value="PEP carboxykinase-like"/>
    <property type="match status" value="1"/>
</dbReference>
<name>A0A3B0S1Q1_9ZZZZ</name>
<dbReference type="Gene3D" id="3.40.50.300">
    <property type="entry name" value="P-loop containing nucleotide triphosphate hydrolases"/>
    <property type="match status" value="1"/>
</dbReference>
<evidence type="ECO:0008006" key="2">
    <source>
        <dbReference type="Google" id="ProtNLM"/>
    </source>
</evidence>
<proteinExistence type="predicted"/>
<dbReference type="EMBL" id="UOEJ01000129">
    <property type="protein sequence ID" value="VAW00155.1"/>
    <property type="molecule type" value="Genomic_DNA"/>
</dbReference>
<dbReference type="AlphaFoldDB" id="A0A3B0S1Q1"/>
<dbReference type="InterPro" id="IPR027600">
    <property type="entry name" value="HprK-rel_A"/>
</dbReference>
<protein>
    <recommendedName>
        <fullName evidence="2">HprK-related kinase A</fullName>
    </recommendedName>
</protein>
<reference evidence="1" key="1">
    <citation type="submission" date="2018-06" db="EMBL/GenBank/DDBJ databases">
        <authorList>
            <person name="Zhirakovskaya E."/>
        </authorList>
    </citation>
    <scope>NUCLEOTIDE SEQUENCE</scope>
</reference>
<dbReference type="InterPro" id="IPR027417">
    <property type="entry name" value="P-loop_NTPase"/>
</dbReference>
<dbReference type="NCBIfam" id="TIGR04352">
    <property type="entry name" value="HprK_rel_A"/>
    <property type="match status" value="1"/>
</dbReference>
<gene>
    <name evidence="1" type="ORF">MNBD_ALPHA01-677</name>
</gene>
<sequence length="309" mass="34523">MLPQNNPIIDPAIIKRRLSGEGVLLNIGPFSTLVSIKFPSIRDDFLHIYRDYPFCQGPEITDHYLTVYGKNLYRRYLRPQVTVNTLMNDDFIPLPESMGLLSVEMGLNWQVVFGCKTHILFHAGVVERDGIGVIIPAISGSGKSTLSAGLAYDGWRFFSDEFGMLDAGSGELFPYPRPVSLKNESIPVMKEWVGSAAEFSREYHGTPKGTICYLRPPVSSLEDMARPVKPRVVIHPVFNPDARADIKVLTKTMAFFRLVRSSANYGDIGEVAFHALAKISEECISCEITYSSLDEGIRLVNKFIDENLP</sequence>
<organism evidence="1">
    <name type="scientific">hydrothermal vent metagenome</name>
    <dbReference type="NCBI Taxonomy" id="652676"/>
    <lineage>
        <taxon>unclassified sequences</taxon>
        <taxon>metagenomes</taxon>
        <taxon>ecological metagenomes</taxon>
    </lineage>
</organism>